<keyword evidence="2" id="KW-1185">Reference proteome</keyword>
<sequence length="87" mass="9731">MLFYMCYLNVGINASVMAFFAIGFASQWFARRRYPNAFVKYNYLVSAALDGGTSVMVFILSFAVLGAAKAAIPFQFLNAPFPRLMHD</sequence>
<evidence type="ECO:0000313" key="2">
    <source>
        <dbReference type="Proteomes" id="UP001143910"/>
    </source>
</evidence>
<dbReference type="EMBL" id="JANJQO010003203">
    <property type="protein sequence ID" value="KAJ2963533.1"/>
    <property type="molecule type" value="Genomic_DNA"/>
</dbReference>
<organism evidence="1 2">
    <name type="scientific">Zarea fungicola</name>
    <dbReference type="NCBI Taxonomy" id="93591"/>
    <lineage>
        <taxon>Eukaryota</taxon>
        <taxon>Fungi</taxon>
        <taxon>Dikarya</taxon>
        <taxon>Ascomycota</taxon>
        <taxon>Pezizomycotina</taxon>
        <taxon>Sordariomycetes</taxon>
        <taxon>Hypocreomycetidae</taxon>
        <taxon>Hypocreales</taxon>
        <taxon>Cordycipitaceae</taxon>
        <taxon>Zarea</taxon>
    </lineage>
</organism>
<dbReference type="Proteomes" id="UP001143910">
    <property type="component" value="Unassembled WGS sequence"/>
</dbReference>
<evidence type="ECO:0000313" key="1">
    <source>
        <dbReference type="EMBL" id="KAJ2963533.1"/>
    </source>
</evidence>
<reference evidence="1" key="1">
    <citation type="submission" date="2022-08" db="EMBL/GenBank/DDBJ databases">
        <title>Genome Sequence of Lecanicillium fungicola.</title>
        <authorList>
            <person name="Buettner E."/>
        </authorList>
    </citation>
    <scope>NUCLEOTIDE SEQUENCE</scope>
    <source>
        <strain evidence="1">Babe33</strain>
    </source>
</reference>
<gene>
    <name evidence="1" type="ORF">NQ176_g10848</name>
</gene>
<comment type="caution">
    <text evidence="1">The sequence shown here is derived from an EMBL/GenBank/DDBJ whole genome shotgun (WGS) entry which is preliminary data.</text>
</comment>
<protein>
    <submittedName>
        <fullName evidence="1">Uncharacterized protein</fullName>
    </submittedName>
</protein>
<proteinExistence type="predicted"/>
<accession>A0ACC1MF73</accession>
<name>A0ACC1MF73_9HYPO</name>